<dbReference type="PROSITE" id="PS50850">
    <property type="entry name" value="MFS"/>
    <property type="match status" value="1"/>
</dbReference>
<evidence type="ECO:0000313" key="7">
    <source>
        <dbReference type="EMBL" id="KAK7065316.1"/>
    </source>
</evidence>
<gene>
    <name evidence="7" type="ORF">SK128_011813</name>
</gene>
<comment type="subcellular location">
    <subcellularLocation>
        <location evidence="1">Membrane</location>
        <topology evidence="1">Multi-pass membrane protein</topology>
    </subcellularLocation>
</comment>
<name>A0AAN8ZRA4_HALRR</name>
<feature type="transmembrane region" description="Helical" evidence="5">
    <location>
        <begin position="218"/>
        <end position="239"/>
    </location>
</feature>
<evidence type="ECO:0000256" key="4">
    <source>
        <dbReference type="ARBA" id="ARBA00023136"/>
    </source>
</evidence>
<evidence type="ECO:0000313" key="8">
    <source>
        <dbReference type="Proteomes" id="UP001381693"/>
    </source>
</evidence>
<keyword evidence="2 5" id="KW-0812">Transmembrane</keyword>
<keyword evidence="8" id="KW-1185">Reference proteome</keyword>
<evidence type="ECO:0000256" key="5">
    <source>
        <dbReference type="SAM" id="Phobius"/>
    </source>
</evidence>
<accession>A0AAN8ZRA4</accession>
<feature type="transmembrane region" description="Helical" evidence="5">
    <location>
        <begin position="187"/>
        <end position="206"/>
    </location>
</feature>
<dbReference type="Pfam" id="PF00083">
    <property type="entry name" value="Sugar_tr"/>
    <property type="match status" value="1"/>
</dbReference>
<feature type="transmembrane region" description="Helical" evidence="5">
    <location>
        <begin position="58"/>
        <end position="80"/>
    </location>
</feature>
<organism evidence="7 8">
    <name type="scientific">Halocaridina rubra</name>
    <name type="common">Hawaiian red shrimp</name>
    <dbReference type="NCBI Taxonomy" id="373956"/>
    <lineage>
        <taxon>Eukaryota</taxon>
        <taxon>Metazoa</taxon>
        <taxon>Ecdysozoa</taxon>
        <taxon>Arthropoda</taxon>
        <taxon>Crustacea</taxon>
        <taxon>Multicrustacea</taxon>
        <taxon>Malacostraca</taxon>
        <taxon>Eumalacostraca</taxon>
        <taxon>Eucarida</taxon>
        <taxon>Decapoda</taxon>
        <taxon>Pleocyemata</taxon>
        <taxon>Caridea</taxon>
        <taxon>Atyoidea</taxon>
        <taxon>Atyidae</taxon>
        <taxon>Halocaridina</taxon>
    </lineage>
</organism>
<dbReference type="EMBL" id="JAXCGZ010020815">
    <property type="protein sequence ID" value="KAK7065316.1"/>
    <property type="molecule type" value="Genomic_DNA"/>
</dbReference>
<dbReference type="InterPro" id="IPR020846">
    <property type="entry name" value="MFS_dom"/>
</dbReference>
<evidence type="ECO:0000256" key="2">
    <source>
        <dbReference type="ARBA" id="ARBA00022692"/>
    </source>
</evidence>
<comment type="caution">
    <text evidence="7">The sequence shown here is derived from an EMBL/GenBank/DDBJ whole genome shotgun (WGS) entry which is preliminary data.</text>
</comment>
<evidence type="ECO:0000259" key="6">
    <source>
        <dbReference type="PROSITE" id="PS50850"/>
    </source>
</evidence>
<dbReference type="Proteomes" id="UP001381693">
    <property type="component" value="Unassembled WGS sequence"/>
</dbReference>
<dbReference type="InterPro" id="IPR036259">
    <property type="entry name" value="MFS_trans_sf"/>
</dbReference>
<feature type="transmembrane region" description="Helical" evidence="5">
    <location>
        <begin position="6"/>
        <end position="32"/>
    </location>
</feature>
<evidence type="ECO:0000256" key="1">
    <source>
        <dbReference type="ARBA" id="ARBA00004141"/>
    </source>
</evidence>
<dbReference type="PANTHER" id="PTHR24064">
    <property type="entry name" value="SOLUTE CARRIER FAMILY 22 MEMBER"/>
    <property type="match status" value="1"/>
</dbReference>
<feature type="transmembrane region" description="Helical" evidence="5">
    <location>
        <begin position="332"/>
        <end position="353"/>
    </location>
</feature>
<evidence type="ECO:0000256" key="3">
    <source>
        <dbReference type="ARBA" id="ARBA00022989"/>
    </source>
</evidence>
<feature type="non-terminal residue" evidence="7">
    <location>
        <position position="378"/>
    </location>
</feature>
<feature type="transmembrane region" description="Helical" evidence="5">
    <location>
        <begin position="86"/>
        <end position="105"/>
    </location>
</feature>
<feature type="transmembrane region" description="Helical" evidence="5">
    <location>
        <begin position="246"/>
        <end position="265"/>
    </location>
</feature>
<feature type="domain" description="Major facilitator superfamily (MFS) profile" evidence="6">
    <location>
        <begin position="1"/>
        <end position="360"/>
    </location>
</feature>
<reference evidence="7 8" key="1">
    <citation type="submission" date="2023-11" db="EMBL/GenBank/DDBJ databases">
        <title>Halocaridina rubra genome assembly.</title>
        <authorList>
            <person name="Smith C."/>
        </authorList>
    </citation>
    <scope>NUCLEOTIDE SEQUENCE [LARGE SCALE GENOMIC DNA]</scope>
    <source>
        <strain evidence="7">EP-1</strain>
        <tissue evidence="7">Whole</tissue>
    </source>
</reference>
<keyword evidence="3 5" id="KW-1133">Transmembrane helix</keyword>
<proteinExistence type="predicted"/>
<dbReference type="InterPro" id="IPR005828">
    <property type="entry name" value="MFS_sugar_transport-like"/>
</dbReference>
<dbReference type="SUPFAM" id="SSF103473">
    <property type="entry name" value="MFS general substrate transporter"/>
    <property type="match status" value="1"/>
</dbReference>
<dbReference type="GO" id="GO:0022857">
    <property type="term" value="F:transmembrane transporter activity"/>
    <property type="evidence" value="ECO:0007669"/>
    <property type="project" value="InterPro"/>
</dbReference>
<feature type="transmembrane region" description="Helical" evidence="5">
    <location>
        <begin position="271"/>
        <end position="295"/>
    </location>
</feature>
<keyword evidence="4 5" id="KW-0472">Membrane</keyword>
<protein>
    <recommendedName>
        <fullName evidence="6">Major facilitator superfamily (MFS) profile domain-containing protein</fullName>
    </recommendedName>
</protein>
<dbReference type="GO" id="GO:0016020">
    <property type="term" value="C:membrane"/>
    <property type="evidence" value="ECO:0007669"/>
    <property type="project" value="UniProtKB-SubCell"/>
</dbReference>
<dbReference type="Gene3D" id="1.20.1250.20">
    <property type="entry name" value="MFS general substrate transporter like domains"/>
    <property type="match status" value="1"/>
</dbReference>
<dbReference type="AlphaFoldDB" id="A0AAN8ZRA4"/>
<sequence length="378" mass="42317">MITISSILYSVIAIGSAWLPTISTVLVARFFLGTMHPTSLQTGFILAMEVTEPKRRTAVGIVQFLSWAIATILWGAWAYLIRDWRWLQLAVSLPCLLFVISLWIIDESPRWLIVAGRHEEAIRVLERAAYWNKAELPPRDKLLTLMKDIHNRLRASDKNEETPTLSKRMKMMSQSATILLRTPKLRIITLVMNIDYFVVAMVYFGLNLSSGSFRVDPFLYMVIAGIVEVPSNTVTIPVVEKYGRKVPMMLFYFITGVSLLLQPLIPEDYNWLSITVVMIGKLSISVAFQIVFLYASELFPTEVRTRGAGSAMMSSRAGAMVSPYLMSSLGSLYPWTIPVVFGLAAIIASLAPLPLKDTLDAVLPDTIADLESNNTNFD</sequence>